<dbReference type="InterPro" id="IPR001789">
    <property type="entry name" value="Sig_transdc_resp-reg_receiver"/>
</dbReference>
<dbReference type="Pfam" id="PF00512">
    <property type="entry name" value="HisKA"/>
    <property type="match status" value="1"/>
</dbReference>
<comment type="caution">
    <text evidence="9">The sequence shown here is derived from an EMBL/GenBank/DDBJ whole genome shotgun (WGS) entry which is preliminary data.</text>
</comment>
<dbReference type="SUPFAM" id="SSF52172">
    <property type="entry name" value="CheY-like"/>
    <property type="match status" value="1"/>
</dbReference>
<dbReference type="EC" id="2.7.13.3" evidence="2"/>
<comment type="catalytic activity">
    <reaction evidence="1">
        <text>ATP + protein L-histidine = ADP + protein N-phospho-L-histidine.</text>
        <dbReference type="EC" id="2.7.13.3"/>
    </reaction>
</comment>
<evidence type="ECO:0000259" key="8">
    <source>
        <dbReference type="PROSITE" id="PS50110"/>
    </source>
</evidence>
<dbReference type="SMART" id="SM00388">
    <property type="entry name" value="HisKA"/>
    <property type="match status" value="1"/>
</dbReference>
<evidence type="ECO:0000256" key="4">
    <source>
        <dbReference type="ARBA" id="ARBA00022679"/>
    </source>
</evidence>
<feature type="modified residue" description="4-aspartylphosphate" evidence="6">
    <location>
        <position position="67"/>
    </location>
</feature>
<evidence type="ECO:0000256" key="5">
    <source>
        <dbReference type="ARBA" id="ARBA00022777"/>
    </source>
</evidence>
<dbReference type="SUPFAM" id="SSF55874">
    <property type="entry name" value="ATPase domain of HSP90 chaperone/DNA topoisomerase II/histidine kinase"/>
    <property type="match status" value="1"/>
</dbReference>
<dbReference type="Gene3D" id="3.30.565.10">
    <property type="entry name" value="Histidine kinase-like ATPase, C-terminal domain"/>
    <property type="match status" value="1"/>
</dbReference>
<evidence type="ECO:0000256" key="6">
    <source>
        <dbReference type="PROSITE-ProRule" id="PRU00169"/>
    </source>
</evidence>
<name>A0A532V8M5_UNCT6</name>
<dbReference type="PRINTS" id="PR00344">
    <property type="entry name" value="BCTRLSENSOR"/>
</dbReference>
<dbReference type="CDD" id="cd00156">
    <property type="entry name" value="REC"/>
    <property type="match status" value="1"/>
</dbReference>
<feature type="domain" description="Response regulatory" evidence="8">
    <location>
        <begin position="16"/>
        <end position="132"/>
    </location>
</feature>
<reference evidence="9 10" key="1">
    <citation type="submission" date="2017-06" db="EMBL/GenBank/DDBJ databases">
        <title>Novel microbial phyla capable of carbon fixation and sulfur reduction in deep-sea sediments.</title>
        <authorList>
            <person name="Huang J."/>
            <person name="Baker B."/>
            <person name="Wang Y."/>
        </authorList>
    </citation>
    <scope>NUCLEOTIDE SEQUENCE [LARGE SCALE GENOMIC DNA]</scope>
    <source>
        <strain evidence="9">B3_TA06</strain>
    </source>
</reference>
<dbReference type="Proteomes" id="UP000317778">
    <property type="component" value="Unassembled WGS sequence"/>
</dbReference>
<dbReference type="PANTHER" id="PTHR43047">
    <property type="entry name" value="TWO-COMPONENT HISTIDINE PROTEIN KINASE"/>
    <property type="match status" value="1"/>
</dbReference>
<dbReference type="InterPro" id="IPR011006">
    <property type="entry name" value="CheY-like_superfamily"/>
</dbReference>
<dbReference type="PROSITE" id="PS50109">
    <property type="entry name" value="HIS_KIN"/>
    <property type="match status" value="1"/>
</dbReference>
<dbReference type="InterPro" id="IPR005467">
    <property type="entry name" value="His_kinase_dom"/>
</dbReference>
<gene>
    <name evidence="9" type="ORF">CEE36_04065</name>
</gene>
<dbReference type="SMART" id="SM00448">
    <property type="entry name" value="REC"/>
    <property type="match status" value="1"/>
</dbReference>
<evidence type="ECO:0000256" key="1">
    <source>
        <dbReference type="ARBA" id="ARBA00000085"/>
    </source>
</evidence>
<feature type="domain" description="Histidine kinase" evidence="7">
    <location>
        <begin position="157"/>
        <end position="372"/>
    </location>
</feature>
<dbReference type="PROSITE" id="PS50110">
    <property type="entry name" value="RESPONSE_REGULATORY"/>
    <property type="match status" value="1"/>
</dbReference>
<dbReference type="Pfam" id="PF02518">
    <property type="entry name" value="HATPase_c"/>
    <property type="match status" value="1"/>
</dbReference>
<evidence type="ECO:0000259" key="7">
    <source>
        <dbReference type="PROSITE" id="PS50109"/>
    </source>
</evidence>
<evidence type="ECO:0000313" key="10">
    <source>
        <dbReference type="Proteomes" id="UP000317778"/>
    </source>
</evidence>
<dbReference type="AlphaFoldDB" id="A0A532V8M5"/>
<accession>A0A532V8M5</accession>
<dbReference type="Gene3D" id="3.40.50.2300">
    <property type="match status" value="1"/>
</dbReference>
<proteinExistence type="predicted"/>
<keyword evidence="3 6" id="KW-0597">Phosphoprotein</keyword>
<dbReference type="EMBL" id="NJBO01000004">
    <property type="protein sequence ID" value="TKJ43518.1"/>
    <property type="molecule type" value="Genomic_DNA"/>
</dbReference>
<dbReference type="CDD" id="cd00082">
    <property type="entry name" value="HisKA"/>
    <property type="match status" value="1"/>
</dbReference>
<dbReference type="FunFam" id="3.30.565.10:FF:000006">
    <property type="entry name" value="Sensor histidine kinase WalK"/>
    <property type="match status" value="1"/>
</dbReference>
<dbReference type="Gene3D" id="1.10.287.130">
    <property type="match status" value="1"/>
</dbReference>
<dbReference type="PANTHER" id="PTHR43047:SF72">
    <property type="entry name" value="OSMOSENSING HISTIDINE PROTEIN KINASE SLN1"/>
    <property type="match status" value="1"/>
</dbReference>
<evidence type="ECO:0000256" key="2">
    <source>
        <dbReference type="ARBA" id="ARBA00012438"/>
    </source>
</evidence>
<evidence type="ECO:0000313" key="9">
    <source>
        <dbReference type="EMBL" id="TKJ43518.1"/>
    </source>
</evidence>
<organism evidence="9 10">
    <name type="scientific">candidate division TA06 bacterium B3_TA06</name>
    <dbReference type="NCBI Taxonomy" id="2012487"/>
    <lineage>
        <taxon>Bacteria</taxon>
        <taxon>Bacteria division TA06</taxon>
    </lineage>
</organism>
<keyword evidence="4" id="KW-0808">Transferase</keyword>
<evidence type="ECO:0000256" key="3">
    <source>
        <dbReference type="ARBA" id="ARBA00022553"/>
    </source>
</evidence>
<dbReference type="InterPro" id="IPR003661">
    <property type="entry name" value="HisK_dim/P_dom"/>
</dbReference>
<dbReference type="InterPro" id="IPR004358">
    <property type="entry name" value="Sig_transdc_His_kin-like_C"/>
</dbReference>
<sequence>MSCPDAHMSGQTPTVRLLLVEDNEYDQWAFHRMVKQRELDYAVVTAARGADGLKHLEAQTFDVILLDFLLIDMDGLQFLKEIHARGVDTPVIFLTGQGSEKIAVAAMKLGAYDYLTKMSDMSHLAQLPATISQAIDQYNLRMEREQIEQMRADFIAMLTHDLKNPLSTIISAAEFLSQAEGFEERQKQMVTLIEGASKDMLGLVENFLLVSKIEAGKLEQTRESVNINDVLLRVFNMNKLHADNKGVRLEVELSPHVPLIECNPTQMFRVFTNLVGNALKFTSTGDEVRIVSQVNAQEIRVLVKDQGTGIAPDLLPYIFDKYKRSTLDESPKGIGLGLYIVKTIVESLNGTIDVESEVGKGTAFTIHLPLAGRA</sequence>
<protein>
    <recommendedName>
        <fullName evidence="2">histidine kinase</fullName>
        <ecNumber evidence="2">2.7.13.3</ecNumber>
    </recommendedName>
</protein>
<dbReference type="Pfam" id="PF00072">
    <property type="entry name" value="Response_reg"/>
    <property type="match status" value="1"/>
</dbReference>
<dbReference type="GO" id="GO:0000155">
    <property type="term" value="F:phosphorelay sensor kinase activity"/>
    <property type="evidence" value="ECO:0007669"/>
    <property type="project" value="InterPro"/>
</dbReference>
<keyword evidence="5" id="KW-0418">Kinase</keyword>
<dbReference type="SMART" id="SM00387">
    <property type="entry name" value="HATPase_c"/>
    <property type="match status" value="1"/>
</dbReference>
<dbReference type="InterPro" id="IPR036890">
    <property type="entry name" value="HATPase_C_sf"/>
</dbReference>
<dbReference type="InterPro" id="IPR003594">
    <property type="entry name" value="HATPase_dom"/>
</dbReference>